<feature type="transmembrane region" description="Helical" evidence="7">
    <location>
        <begin position="373"/>
        <end position="396"/>
    </location>
</feature>
<dbReference type="InterPro" id="IPR001734">
    <property type="entry name" value="Na/solute_symporter"/>
</dbReference>
<gene>
    <name evidence="8" type="ORF">GCM10022255_077680</name>
</gene>
<evidence type="ECO:0000256" key="3">
    <source>
        <dbReference type="ARBA" id="ARBA00022448"/>
    </source>
</evidence>
<feature type="transmembrane region" description="Helical" evidence="7">
    <location>
        <begin position="6"/>
        <end position="25"/>
    </location>
</feature>
<dbReference type="PROSITE" id="PS50283">
    <property type="entry name" value="NA_SOLUT_SYMP_3"/>
    <property type="match status" value="1"/>
</dbReference>
<evidence type="ECO:0000256" key="6">
    <source>
        <dbReference type="ARBA" id="ARBA00023136"/>
    </source>
</evidence>
<evidence type="ECO:0000256" key="7">
    <source>
        <dbReference type="SAM" id="Phobius"/>
    </source>
</evidence>
<feature type="transmembrane region" description="Helical" evidence="7">
    <location>
        <begin position="125"/>
        <end position="142"/>
    </location>
</feature>
<dbReference type="InterPro" id="IPR050277">
    <property type="entry name" value="Sodium:Solute_Symporter"/>
</dbReference>
<protein>
    <submittedName>
        <fullName evidence="8">Sodium:solute symporter</fullName>
    </submittedName>
</protein>
<feature type="transmembrane region" description="Helical" evidence="7">
    <location>
        <begin position="402"/>
        <end position="420"/>
    </location>
</feature>
<feature type="transmembrane region" description="Helical" evidence="7">
    <location>
        <begin position="427"/>
        <end position="445"/>
    </location>
</feature>
<accession>A0ABP8DK87</accession>
<evidence type="ECO:0000313" key="8">
    <source>
        <dbReference type="EMBL" id="GAA4258140.1"/>
    </source>
</evidence>
<evidence type="ECO:0000313" key="9">
    <source>
        <dbReference type="Proteomes" id="UP001500620"/>
    </source>
</evidence>
<evidence type="ECO:0000256" key="2">
    <source>
        <dbReference type="ARBA" id="ARBA00006434"/>
    </source>
</evidence>
<feature type="transmembrane region" description="Helical" evidence="7">
    <location>
        <begin position="162"/>
        <end position="180"/>
    </location>
</feature>
<dbReference type="Proteomes" id="UP001500620">
    <property type="component" value="Unassembled WGS sequence"/>
</dbReference>
<organism evidence="8 9">
    <name type="scientific">Dactylosporangium darangshiense</name>
    <dbReference type="NCBI Taxonomy" id="579108"/>
    <lineage>
        <taxon>Bacteria</taxon>
        <taxon>Bacillati</taxon>
        <taxon>Actinomycetota</taxon>
        <taxon>Actinomycetes</taxon>
        <taxon>Micromonosporales</taxon>
        <taxon>Micromonosporaceae</taxon>
        <taxon>Dactylosporangium</taxon>
    </lineage>
</organism>
<feature type="transmembrane region" description="Helical" evidence="7">
    <location>
        <begin position="192"/>
        <end position="212"/>
    </location>
</feature>
<evidence type="ECO:0000256" key="5">
    <source>
        <dbReference type="ARBA" id="ARBA00022989"/>
    </source>
</evidence>
<dbReference type="InterPro" id="IPR038377">
    <property type="entry name" value="Na/Glc_symporter_sf"/>
</dbReference>
<dbReference type="PANTHER" id="PTHR48086">
    <property type="entry name" value="SODIUM/PROLINE SYMPORTER-RELATED"/>
    <property type="match status" value="1"/>
</dbReference>
<feature type="transmembrane region" description="Helical" evidence="7">
    <location>
        <begin position="471"/>
        <end position="497"/>
    </location>
</feature>
<feature type="transmembrane region" description="Helical" evidence="7">
    <location>
        <begin position="72"/>
        <end position="97"/>
    </location>
</feature>
<keyword evidence="6 7" id="KW-0472">Membrane</keyword>
<evidence type="ECO:0000256" key="1">
    <source>
        <dbReference type="ARBA" id="ARBA00004141"/>
    </source>
</evidence>
<comment type="caution">
    <text evidence="8">The sequence shown here is derived from an EMBL/GenBank/DDBJ whole genome shotgun (WGS) entry which is preliminary data.</text>
</comment>
<comment type="similarity">
    <text evidence="2">Belongs to the sodium:solute symporter (SSF) (TC 2.A.21) family.</text>
</comment>
<keyword evidence="5 7" id="KW-1133">Transmembrane helix</keyword>
<feature type="transmembrane region" description="Helical" evidence="7">
    <location>
        <begin position="323"/>
        <end position="352"/>
    </location>
</feature>
<reference evidence="9" key="1">
    <citation type="journal article" date="2019" name="Int. J. Syst. Evol. Microbiol.">
        <title>The Global Catalogue of Microorganisms (GCM) 10K type strain sequencing project: providing services to taxonomists for standard genome sequencing and annotation.</title>
        <authorList>
            <consortium name="The Broad Institute Genomics Platform"/>
            <consortium name="The Broad Institute Genome Sequencing Center for Infectious Disease"/>
            <person name="Wu L."/>
            <person name="Ma J."/>
        </authorList>
    </citation>
    <scope>NUCLEOTIDE SEQUENCE [LARGE SCALE GENOMIC DNA]</scope>
    <source>
        <strain evidence="9">JCM 17441</strain>
    </source>
</reference>
<comment type="subcellular location">
    <subcellularLocation>
        <location evidence="1">Membrane</location>
        <topology evidence="1">Multi-pass membrane protein</topology>
    </subcellularLocation>
</comment>
<dbReference type="EMBL" id="BAABAT010000030">
    <property type="protein sequence ID" value="GAA4258140.1"/>
    <property type="molecule type" value="Genomic_DNA"/>
</dbReference>
<evidence type="ECO:0000256" key="4">
    <source>
        <dbReference type="ARBA" id="ARBA00022692"/>
    </source>
</evidence>
<proteinExistence type="inferred from homology"/>
<name>A0ABP8DK87_9ACTN</name>
<feature type="transmembrane region" description="Helical" evidence="7">
    <location>
        <begin position="46"/>
        <end position="66"/>
    </location>
</feature>
<feature type="transmembrane region" description="Helical" evidence="7">
    <location>
        <begin position="278"/>
        <end position="303"/>
    </location>
</feature>
<keyword evidence="9" id="KW-1185">Reference proteome</keyword>
<keyword evidence="4 7" id="KW-0812">Transmembrane</keyword>
<dbReference type="CDD" id="cd10322">
    <property type="entry name" value="SLC5sbd"/>
    <property type="match status" value="1"/>
</dbReference>
<dbReference type="Gene3D" id="1.20.1730.10">
    <property type="entry name" value="Sodium/glucose cotransporter"/>
    <property type="match status" value="1"/>
</dbReference>
<sequence length="548" mass="57471">MTGTGVETAVFVALMGVMLLLGIVASRWRRPQDIHNLEEWGVGGRAFGNWTTWFLLGGSMYSAYTFVAVPALTYGVGALGFFAVSFATITTPLSFVYSTRAWSVAHRHGFLSPGEFSAARFGSRALGAAVAVTGIVATMPYIAVQLASLRAVLQTVGMPGEWPLLAAVTVISLSTFRSGLRAPALLSIAKDVLLGWVVVAALLVVAMSGGWGETFRKAGEHFAATPSKTDGLLLGGSMGQTAYLTLVIGSALSIFAYPHALTTMLAAKDRATVQRNAAALPIYCMVLGLMAMLGFFALSQGVAPVGRDLNTIMPQMFQQLFPAWSAGIALAAFGIAALIPAAVMSIAAANAFTRSIYRAYLHPAATPAQEARVSRWTSLVVKLGAVGCILLLDPAFSVDMQLIGGVIILQTVPAAFLGLMTGWFHRLALIAGMVAGLGVGLVQLYDIPQLGAGGIVVKAHFGGSITTIDGIPVYVGIVALLVNLAVVVFGTIVLRLLGVRTGRDATRPDDYDADADDPMVKRLETLLDGLPSNPAGVHAAGRGQRYPY</sequence>
<feature type="transmembrane region" description="Helical" evidence="7">
    <location>
        <begin position="232"/>
        <end position="257"/>
    </location>
</feature>
<dbReference type="PANTHER" id="PTHR48086:SF8">
    <property type="entry name" value="MONOCARBOXYLIC ACID PERMEASE"/>
    <property type="match status" value="1"/>
</dbReference>
<keyword evidence="3" id="KW-0813">Transport</keyword>